<reference evidence="2" key="1">
    <citation type="submission" date="2020-04" db="EMBL/GenBank/DDBJ databases">
        <authorList>
            <person name="Alioto T."/>
            <person name="Alioto T."/>
            <person name="Gomez Garrido J."/>
        </authorList>
    </citation>
    <scope>NUCLEOTIDE SEQUENCE</scope>
    <source>
        <strain evidence="2">A484AB</strain>
    </source>
</reference>
<dbReference type="PANTHER" id="PTHR10131">
    <property type="entry name" value="TNF RECEPTOR ASSOCIATED FACTOR"/>
    <property type="match status" value="1"/>
</dbReference>
<dbReference type="Pfam" id="PF13923">
    <property type="entry name" value="zf-C3HC4_2"/>
    <property type="match status" value="1"/>
</dbReference>
<dbReference type="OrthoDB" id="5574452at2759"/>
<sequence length="75" mass="8098">MATDRGPPSQSTAYLASGGNFSTAPRPFIGGYDVEFVSAIPPDYICPICQLVCRDPVQTTECGHRFCESCLEPIL</sequence>
<dbReference type="InterPro" id="IPR001841">
    <property type="entry name" value="Znf_RING"/>
</dbReference>
<dbReference type="AlphaFoldDB" id="A0A7D9LZV6"/>
<organism evidence="2 3">
    <name type="scientific">Paramuricea clavata</name>
    <name type="common">Red gorgonian</name>
    <name type="synonym">Violescent sea-whip</name>
    <dbReference type="NCBI Taxonomy" id="317549"/>
    <lineage>
        <taxon>Eukaryota</taxon>
        <taxon>Metazoa</taxon>
        <taxon>Cnidaria</taxon>
        <taxon>Anthozoa</taxon>
        <taxon>Octocorallia</taxon>
        <taxon>Malacalcyonacea</taxon>
        <taxon>Plexauridae</taxon>
        <taxon>Paramuricea</taxon>
    </lineage>
</organism>
<dbReference type="Gene3D" id="3.30.40.10">
    <property type="entry name" value="Zinc/RING finger domain, C3HC4 (zinc finger)"/>
    <property type="match status" value="1"/>
</dbReference>
<feature type="non-terminal residue" evidence="2">
    <location>
        <position position="75"/>
    </location>
</feature>
<name>A0A7D9LZV6_PARCT</name>
<feature type="domain" description="RING-type" evidence="1">
    <location>
        <begin position="46"/>
        <end position="74"/>
    </location>
</feature>
<protein>
    <submittedName>
        <fullName evidence="2">TNF receptor-associated factor 4-like</fullName>
    </submittedName>
</protein>
<comment type="caution">
    <text evidence="2">The sequence shown here is derived from an EMBL/GenBank/DDBJ whole genome shotgun (WGS) entry which is preliminary data.</text>
</comment>
<dbReference type="Proteomes" id="UP001152795">
    <property type="component" value="Unassembled WGS sequence"/>
</dbReference>
<keyword evidence="3" id="KW-1185">Reference proteome</keyword>
<proteinExistence type="predicted"/>
<dbReference type="GO" id="GO:0043122">
    <property type="term" value="P:regulation of canonical NF-kappaB signal transduction"/>
    <property type="evidence" value="ECO:0007669"/>
    <property type="project" value="TreeGrafter"/>
</dbReference>
<dbReference type="EMBL" id="CACRXK020027958">
    <property type="protein sequence ID" value="CAB4041216.1"/>
    <property type="molecule type" value="Genomic_DNA"/>
</dbReference>
<dbReference type="PANTHER" id="PTHR10131:SF94">
    <property type="entry name" value="TNF RECEPTOR-ASSOCIATED FACTOR 4"/>
    <property type="match status" value="1"/>
</dbReference>
<evidence type="ECO:0000259" key="1">
    <source>
        <dbReference type="Pfam" id="PF13923"/>
    </source>
</evidence>
<keyword evidence="2" id="KW-0675">Receptor</keyword>
<dbReference type="PROSITE" id="PS00518">
    <property type="entry name" value="ZF_RING_1"/>
    <property type="match status" value="1"/>
</dbReference>
<dbReference type="InterPro" id="IPR013083">
    <property type="entry name" value="Znf_RING/FYVE/PHD"/>
</dbReference>
<accession>A0A7D9LZV6</accession>
<evidence type="ECO:0000313" key="2">
    <source>
        <dbReference type="EMBL" id="CAB4041216.1"/>
    </source>
</evidence>
<gene>
    <name evidence="2" type="ORF">PACLA_8A002934</name>
</gene>
<evidence type="ECO:0000313" key="3">
    <source>
        <dbReference type="Proteomes" id="UP001152795"/>
    </source>
</evidence>
<dbReference type="InterPro" id="IPR017907">
    <property type="entry name" value="Znf_RING_CS"/>
</dbReference>
<dbReference type="SUPFAM" id="SSF57850">
    <property type="entry name" value="RING/U-box"/>
    <property type="match status" value="1"/>
</dbReference>